<evidence type="ECO:0000259" key="12">
    <source>
        <dbReference type="PROSITE" id="PS50111"/>
    </source>
</evidence>
<evidence type="ECO:0000256" key="2">
    <source>
        <dbReference type="ARBA" id="ARBA00022475"/>
    </source>
</evidence>
<dbReference type="Proteomes" id="UP000779508">
    <property type="component" value="Unassembled WGS sequence"/>
</dbReference>
<dbReference type="InterPro" id="IPR033479">
    <property type="entry name" value="dCache_1"/>
</dbReference>
<dbReference type="CDD" id="cd12912">
    <property type="entry name" value="PDC2_MCP_like"/>
    <property type="match status" value="1"/>
</dbReference>
<gene>
    <name evidence="14" type="ORF">KQI88_16875</name>
</gene>
<dbReference type="Pfam" id="PF00015">
    <property type="entry name" value="MCPsignal"/>
    <property type="match status" value="1"/>
</dbReference>
<reference evidence="14 15" key="1">
    <citation type="submission" date="2021-06" db="EMBL/GenBank/DDBJ databases">
        <authorList>
            <person name="Sun Q."/>
            <person name="Li D."/>
        </authorList>
    </citation>
    <scope>NUCLEOTIDE SEQUENCE [LARGE SCALE GENOMIC DNA]</scope>
    <source>
        <strain evidence="14 15">MSJ-5</strain>
    </source>
</reference>
<dbReference type="InterPro" id="IPR003660">
    <property type="entry name" value="HAMP_dom"/>
</dbReference>
<evidence type="ECO:0000256" key="11">
    <source>
        <dbReference type="SAM" id="Phobius"/>
    </source>
</evidence>
<comment type="subcellular location">
    <subcellularLocation>
        <location evidence="1">Cell membrane</location>
        <topology evidence="1">Multi-pass membrane protein</topology>
    </subcellularLocation>
</comment>
<keyword evidence="15" id="KW-1185">Reference proteome</keyword>
<feature type="domain" description="HAMP" evidence="13">
    <location>
        <begin position="302"/>
        <end position="357"/>
    </location>
</feature>
<keyword evidence="5 11" id="KW-1133">Transmembrane helix</keyword>
<proteinExistence type="inferred from homology"/>
<evidence type="ECO:0000256" key="3">
    <source>
        <dbReference type="ARBA" id="ARBA00022500"/>
    </source>
</evidence>
<comment type="similarity">
    <text evidence="8">Belongs to the methyl-accepting chemotaxis (MCP) protein family.</text>
</comment>
<evidence type="ECO:0000256" key="6">
    <source>
        <dbReference type="ARBA" id="ARBA00023136"/>
    </source>
</evidence>
<dbReference type="PANTHER" id="PTHR32089">
    <property type="entry name" value="METHYL-ACCEPTING CHEMOTAXIS PROTEIN MCPB"/>
    <property type="match status" value="1"/>
</dbReference>
<dbReference type="Pfam" id="PF02743">
    <property type="entry name" value="dCache_1"/>
    <property type="match status" value="1"/>
</dbReference>
<evidence type="ECO:0000256" key="9">
    <source>
        <dbReference type="PROSITE-ProRule" id="PRU00284"/>
    </source>
</evidence>
<evidence type="ECO:0000256" key="5">
    <source>
        <dbReference type="ARBA" id="ARBA00022989"/>
    </source>
</evidence>
<evidence type="ECO:0000256" key="1">
    <source>
        <dbReference type="ARBA" id="ARBA00004651"/>
    </source>
</evidence>
<dbReference type="PANTHER" id="PTHR32089:SF112">
    <property type="entry name" value="LYSOZYME-LIKE PROTEIN-RELATED"/>
    <property type="match status" value="1"/>
</dbReference>
<sequence>MKSIKLKLIVYFVLILLITSTVLGSISYTSASKAIVNEASHAVIDLATSASAVVKSRIESQLIELKSIARKSEIEGMQWEIQKETLKHEMEYFDFLALGVVYPDGTTLYSDGSTAQLGDRDYVKKAFQGEANVSDPILSRVTNEMALMFAAPIEHDGKIVAVLIGRKPANALNDDIADMGYGNKGYAYIIGKDGTMYAHENQQLVLEQRNAFKDIETGGDLKELGLAMKDMDMTSRQIVTYEFLGDRRYIGMSPIENTDWLVAVGGYESEILSSINPMRMQILITSFLITVFGGIAIFIIGATIVKPIVFAAKYAEEIANLDIRRDVPAKYLKNKDETGILARSMQSTSENLRRIVGQVTEASHQIASSSEQLTATTQESAMVSEEIARTVEQISSTAEEQASDTENGVNNAKVLGKMVKENQKHVRKLNTFADEVLVLKNEGNILMEELNERTKDSDQGIKKVYEEIKNTTLNSAKINDASNLIKNIAEQTNLLALNAAIEAARAGEAGRGFAVVAEEIRKLAEESKRSTIVIENIVSQLQQSTGDSESTINDVIRVVDIQQKSLKETENKFLGITHAVDRIKEMINQLDDASEIINQSQDDVIAILHHLSEIAEENAASTEEVSAASEEQSASIQEIANSSEGLSHLAQEMINLVNKFNI</sequence>
<dbReference type="PROSITE" id="PS50885">
    <property type="entry name" value="HAMP"/>
    <property type="match status" value="1"/>
</dbReference>
<dbReference type="EMBL" id="JAHLQK010000007">
    <property type="protein sequence ID" value="MBU5678088.1"/>
    <property type="molecule type" value="Genomic_DNA"/>
</dbReference>
<comment type="caution">
    <text evidence="14">The sequence shown here is derived from an EMBL/GenBank/DDBJ whole genome shotgun (WGS) entry which is preliminary data.</text>
</comment>
<evidence type="ECO:0000313" key="15">
    <source>
        <dbReference type="Proteomes" id="UP000779508"/>
    </source>
</evidence>
<keyword evidence="2" id="KW-1003">Cell membrane</keyword>
<accession>A0ABS6G911</accession>
<evidence type="ECO:0000259" key="13">
    <source>
        <dbReference type="PROSITE" id="PS50885"/>
    </source>
</evidence>
<dbReference type="SMART" id="SM00283">
    <property type="entry name" value="MA"/>
    <property type="match status" value="1"/>
</dbReference>
<evidence type="ECO:0000313" key="14">
    <source>
        <dbReference type="EMBL" id="MBU5678088.1"/>
    </source>
</evidence>
<keyword evidence="6 11" id="KW-0472">Membrane</keyword>
<evidence type="ECO:0000256" key="7">
    <source>
        <dbReference type="ARBA" id="ARBA00023224"/>
    </source>
</evidence>
<evidence type="ECO:0000256" key="8">
    <source>
        <dbReference type="ARBA" id="ARBA00029447"/>
    </source>
</evidence>
<keyword evidence="10" id="KW-0175">Coiled coil</keyword>
<dbReference type="InterPro" id="IPR004089">
    <property type="entry name" value="MCPsignal_dom"/>
</dbReference>
<evidence type="ECO:0000256" key="10">
    <source>
        <dbReference type="SAM" id="Coils"/>
    </source>
</evidence>
<feature type="coiled-coil region" evidence="10">
    <location>
        <begin position="583"/>
        <end position="631"/>
    </location>
</feature>
<organism evidence="14 15">
    <name type="scientific">Alkaliphilus flagellatus</name>
    <dbReference type="NCBI Taxonomy" id="2841507"/>
    <lineage>
        <taxon>Bacteria</taxon>
        <taxon>Bacillati</taxon>
        <taxon>Bacillota</taxon>
        <taxon>Clostridia</taxon>
        <taxon>Peptostreptococcales</taxon>
        <taxon>Natronincolaceae</taxon>
        <taxon>Alkaliphilus</taxon>
    </lineage>
</organism>
<dbReference type="PROSITE" id="PS50111">
    <property type="entry name" value="CHEMOTAXIS_TRANSDUC_2"/>
    <property type="match status" value="1"/>
</dbReference>
<dbReference type="CDD" id="cd12914">
    <property type="entry name" value="PDC1_DGC_like"/>
    <property type="match status" value="1"/>
</dbReference>
<name>A0ABS6G911_9FIRM</name>
<protein>
    <submittedName>
        <fullName evidence="14">Methyl-accepting chemotaxis protein</fullName>
    </submittedName>
</protein>
<keyword evidence="4 11" id="KW-0812">Transmembrane</keyword>
<keyword evidence="3" id="KW-0145">Chemotaxis</keyword>
<feature type="domain" description="Methyl-accepting transducer" evidence="12">
    <location>
        <begin position="376"/>
        <end position="633"/>
    </location>
</feature>
<dbReference type="RefSeq" id="WP_216419387.1">
    <property type="nucleotide sequence ID" value="NZ_JAHLQK010000007.1"/>
</dbReference>
<dbReference type="SMART" id="SM00304">
    <property type="entry name" value="HAMP"/>
    <property type="match status" value="1"/>
</dbReference>
<keyword evidence="7 9" id="KW-0807">Transducer</keyword>
<feature type="transmembrane region" description="Helical" evidence="11">
    <location>
        <begin position="282"/>
        <end position="305"/>
    </location>
</feature>
<evidence type="ECO:0000256" key="4">
    <source>
        <dbReference type="ARBA" id="ARBA00022692"/>
    </source>
</evidence>